<organism evidence="1 2">
    <name type="scientific">Melastoma candidum</name>
    <dbReference type="NCBI Taxonomy" id="119954"/>
    <lineage>
        <taxon>Eukaryota</taxon>
        <taxon>Viridiplantae</taxon>
        <taxon>Streptophyta</taxon>
        <taxon>Embryophyta</taxon>
        <taxon>Tracheophyta</taxon>
        <taxon>Spermatophyta</taxon>
        <taxon>Magnoliopsida</taxon>
        <taxon>eudicotyledons</taxon>
        <taxon>Gunneridae</taxon>
        <taxon>Pentapetalae</taxon>
        <taxon>rosids</taxon>
        <taxon>malvids</taxon>
        <taxon>Myrtales</taxon>
        <taxon>Melastomataceae</taxon>
        <taxon>Melastomatoideae</taxon>
        <taxon>Melastomateae</taxon>
        <taxon>Melastoma</taxon>
    </lineage>
</organism>
<dbReference type="EMBL" id="CM042888">
    <property type="protein sequence ID" value="KAI4325720.1"/>
    <property type="molecule type" value="Genomic_DNA"/>
</dbReference>
<keyword evidence="2" id="KW-1185">Reference proteome</keyword>
<proteinExistence type="predicted"/>
<gene>
    <name evidence="1" type="ORF">MLD38_031094</name>
</gene>
<reference evidence="2" key="1">
    <citation type="journal article" date="2023" name="Front. Plant Sci.">
        <title>Chromosomal-level genome assembly of Melastoma candidum provides insights into trichome evolution.</title>
        <authorList>
            <person name="Zhong Y."/>
            <person name="Wu W."/>
            <person name="Sun C."/>
            <person name="Zou P."/>
            <person name="Liu Y."/>
            <person name="Dai S."/>
            <person name="Zhou R."/>
        </authorList>
    </citation>
    <scope>NUCLEOTIDE SEQUENCE [LARGE SCALE GENOMIC DNA]</scope>
</reference>
<sequence>MNERPLASLHPPRQWSLLFLSFIQPSQVISSAAISCGEYFVFCKCRYNSKVKVFSTMTSTSVSLCNACLAHSPKTQIIKQPNSFFGTRHDVMYNLWRGRKSSLSCQTVKVFRVLAVTKGSAESSKSEESIPSWARPDSDEPPPWARDDGKEGNLASQSFELPYVVYLLASAVTAIAAIGSVFEYVNQRPVFGVLGSDSVFYAPLLGFFAISGIPTSAFLWFKAVQVANKEAEEQDRRDGYM</sequence>
<comment type="caution">
    <text evidence="1">The sequence shown here is derived from an EMBL/GenBank/DDBJ whole genome shotgun (WGS) entry which is preliminary data.</text>
</comment>
<dbReference type="Proteomes" id="UP001057402">
    <property type="component" value="Chromosome 9"/>
</dbReference>
<evidence type="ECO:0000313" key="1">
    <source>
        <dbReference type="EMBL" id="KAI4325720.1"/>
    </source>
</evidence>
<evidence type="ECO:0000313" key="2">
    <source>
        <dbReference type="Proteomes" id="UP001057402"/>
    </source>
</evidence>
<name>A0ACB9MNA3_9MYRT</name>
<protein>
    <submittedName>
        <fullName evidence="1">Uncharacterized protein</fullName>
    </submittedName>
</protein>
<accession>A0ACB9MNA3</accession>